<dbReference type="EMBL" id="CP003746">
    <property type="protein sequence ID" value="AFU98034.1"/>
    <property type="molecule type" value="Genomic_DNA"/>
</dbReference>
<dbReference type="Pfam" id="PF10672">
    <property type="entry name" value="Methyltrans_SAM"/>
    <property type="match status" value="1"/>
</dbReference>
<evidence type="ECO:0000313" key="7">
    <source>
        <dbReference type="Proteomes" id="UP000000466"/>
    </source>
</evidence>
<dbReference type="OrthoDB" id="9805492at2"/>
<dbReference type="HOGENOM" id="CLU_014042_1_0_6"/>
<keyword evidence="1" id="KW-0698">rRNA processing</keyword>
<evidence type="ECO:0000256" key="3">
    <source>
        <dbReference type="ARBA" id="ARBA00022679"/>
    </source>
</evidence>
<accession>K4KG24</accession>
<dbReference type="InterPro" id="IPR019614">
    <property type="entry name" value="SAM-dep_methyl-trfase"/>
</dbReference>
<dbReference type="PANTHER" id="PTHR43042:SF3">
    <property type="entry name" value="RIBOSOMAL RNA LARGE SUBUNIT METHYLTRANSFERASE YWBD-RELATED"/>
    <property type="match status" value="1"/>
</dbReference>
<dbReference type="Gene3D" id="3.40.50.150">
    <property type="entry name" value="Vaccinia Virus protein VP39"/>
    <property type="match status" value="1"/>
</dbReference>
<gene>
    <name evidence="6" type="ordered locus">M5M_04135</name>
</gene>
<dbReference type="STRING" id="1117647.M5M_04135"/>
<dbReference type="InterPro" id="IPR029063">
    <property type="entry name" value="SAM-dependent_MTases_sf"/>
</dbReference>
<organism evidence="6 7">
    <name type="scientific">Simiduia agarivorans (strain DSM 21679 / JCM 13881 / BCRC 17597 / SA1)</name>
    <dbReference type="NCBI Taxonomy" id="1117647"/>
    <lineage>
        <taxon>Bacteria</taxon>
        <taxon>Pseudomonadati</taxon>
        <taxon>Pseudomonadota</taxon>
        <taxon>Gammaproteobacteria</taxon>
        <taxon>Cellvibrionales</taxon>
        <taxon>Cellvibrionaceae</taxon>
        <taxon>Simiduia</taxon>
    </lineage>
</organism>
<evidence type="ECO:0000259" key="5">
    <source>
        <dbReference type="Pfam" id="PF10672"/>
    </source>
</evidence>
<dbReference type="RefSeq" id="WP_015046207.1">
    <property type="nucleotide sequence ID" value="NC_018868.3"/>
</dbReference>
<dbReference type="PANTHER" id="PTHR43042">
    <property type="entry name" value="SAM-DEPENDENT METHYLTRANSFERASE"/>
    <property type="match status" value="1"/>
</dbReference>
<protein>
    <submittedName>
        <fullName evidence="6">SAM-dependent methyltransferase</fullName>
    </submittedName>
</protein>
<dbReference type="SUPFAM" id="SSF53335">
    <property type="entry name" value="S-adenosyl-L-methionine-dependent methyltransferases"/>
    <property type="match status" value="1"/>
</dbReference>
<evidence type="ECO:0000256" key="2">
    <source>
        <dbReference type="ARBA" id="ARBA00022603"/>
    </source>
</evidence>
<reference evidence="6 7" key="1">
    <citation type="journal article" date="2013" name="Genome Announc.">
        <title>Complete genome sequence of Simiduia agarivorans SA1(T), a marine bacterium able to degrade a variety of polysaccharides.</title>
        <authorList>
            <person name="Lin S.Y."/>
            <person name="Shieh W.Y."/>
            <person name="Chen J.S."/>
            <person name="Tang S.L."/>
        </authorList>
    </citation>
    <scope>NUCLEOTIDE SEQUENCE [LARGE SCALE GENOMIC DNA]</scope>
    <source>
        <strain evidence="7">DSM 21679 / JCM 13881 / BCRC 17597 / SA1</strain>
    </source>
</reference>
<keyword evidence="7" id="KW-1185">Reference proteome</keyword>
<sequence length="311" mass="34601">MSWDLSPVAASIERWLQSPGKDSRRLFHGRGGCFAGLEALTLDCFADLIIATLYKDPGDAARAQLNDLLNQLPDSGYSIAIQFRFQSGAPVQWLRQKAHAFHAVCGVLRFGLQVGGAQNLGFFLDMEPGRHWLERHARDKRVLNLFSYTCALSVVALAAGARQVVNVDMSSAALARGRENHRLNEQNLGQVKFLAENILKSWGRIKRAGPYDLIIIDPPSFQKGSFVATKDYLKVLRRLPELLPDGGDILACLNAPELDSEFLLDLFHEHCPEAQWRGRLPQSADFPDVDPERALKLHHFSVGVHRSVAEA</sequence>
<dbReference type="KEGG" id="saga:M5M_04135"/>
<dbReference type="CDD" id="cd02440">
    <property type="entry name" value="AdoMet_MTases"/>
    <property type="match status" value="1"/>
</dbReference>
<proteinExistence type="predicted"/>
<name>K4KG24_SIMAS</name>
<evidence type="ECO:0000313" key="6">
    <source>
        <dbReference type="EMBL" id="AFU98034.1"/>
    </source>
</evidence>
<keyword evidence="2 6" id="KW-0489">Methyltransferase</keyword>
<keyword evidence="4" id="KW-0949">S-adenosyl-L-methionine</keyword>
<evidence type="ECO:0000256" key="4">
    <source>
        <dbReference type="ARBA" id="ARBA00022691"/>
    </source>
</evidence>
<dbReference type="Proteomes" id="UP000000466">
    <property type="component" value="Chromosome"/>
</dbReference>
<dbReference type="AlphaFoldDB" id="K4KG24"/>
<feature type="domain" description="S-adenosylmethionine-dependent methyltransferase" evidence="5">
    <location>
        <begin position="24"/>
        <end position="298"/>
    </location>
</feature>
<dbReference type="GO" id="GO:0008168">
    <property type="term" value="F:methyltransferase activity"/>
    <property type="evidence" value="ECO:0007669"/>
    <property type="project" value="UniProtKB-KW"/>
</dbReference>
<dbReference type="GO" id="GO:0006364">
    <property type="term" value="P:rRNA processing"/>
    <property type="evidence" value="ECO:0007669"/>
    <property type="project" value="UniProtKB-KW"/>
</dbReference>
<evidence type="ECO:0000256" key="1">
    <source>
        <dbReference type="ARBA" id="ARBA00022552"/>
    </source>
</evidence>
<keyword evidence="3" id="KW-0808">Transferase</keyword>
<dbReference type="GO" id="GO:0032259">
    <property type="term" value="P:methylation"/>
    <property type="evidence" value="ECO:0007669"/>
    <property type="project" value="UniProtKB-KW"/>
</dbReference>
<dbReference type="eggNOG" id="COG1092">
    <property type="taxonomic scope" value="Bacteria"/>
</dbReference>